<evidence type="ECO:0000256" key="4">
    <source>
        <dbReference type="ARBA" id="ARBA00022475"/>
    </source>
</evidence>
<evidence type="ECO:0000256" key="6">
    <source>
        <dbReference type="ARBA" id="ARBA00022989"/>
    </source>
</evidence>
<keyword evidence="7" id="KW-0406">Ion transport</keyword>
<dbReference type="InterPro" id="IPR048279">
    <property type="entry name" value="MdtK-like"/>
</dbReference>
<feature type="transmembrane region" description="Helical" evidence="10">
    <location>
        <begin position="405"/>
        <end position="427"/>
    </location>
</feature>
<feature type="transmembrane region" description="Helical" evidence="10">
    <location>
        <begin position="366"/>
        <end position="384"/>
    </location>
</feature>
<keyword evidence="3" id="KW-0050">Antiport</keyword>
<keyword evidence="4" id="KW-1003">Cell membrane</keyword>
<dbReference type="Proteomes" id="UP000193083">
    <property type="component" value="Unassembled WGS sequence"/>
</dbReference>
<keyword evidence="12" id="KW-1185">Reference proteome</keyword>
<evidence type="ECO:0000256" key="7">
    <source>
        <dbReference type="ARBA" id="ARBA00023065"/>
    </source>
</evidence>
<dbReference type="InterPro" id="IPR002528">
    <property type="entry name" value="MATE_fam"/>
</dbReference>
<keyword evidence="6 10" id="KW-1133">Transmembrane helix</keyword>
<dbReference type="PIRSF" id="PIRSF006603">
    <property type="entry name" value="DinF"/>
    <property type="match status" value="1"/>
</dbReference>
<dbReference type="PANTHER" id="PTHR43298">
    <property type="entry name" value="MULTIDRUG RESISTANCE PROTEIN NORM-RELATED"/>
    <property type="match status" value="1"/>
</dbReference>
<keyword evidence="2" id="KW-0813">Transport</keyword>
<keyword evidence="8 10" id="KW-0472">Membrane</keyword>
<feature type="transmembrane region" description="Helical" evidence="10">
    <location>
        <begin position="171"/>
        <end position="195"/>
    </location>
</feature>
<dbReference type="PANTHER" id="PTHR43298:SF2">
    <property type="entry name" value="FMN_FAD EXPORTER YEEO-RELATED"/>
    <property type="match status" value="1"/>
</dbReference>
<evidence type="ECO:0000313" key="12">
    <source>
        <dbReference type="Proteomes" id="UP000193083"/>
    </source>
</evidence>
<dbReference type="Pfam" id="PF01554">
    <property type="entry name" value="MatE"/>
    <property type="match status" value="2"/>
</dbReference>
<feature type="transmembrane region" description="Helical" evidence="10">
    <location>
        <begin position="433"/>
        <end position="454"/>
    </location>
</feature>
<organism evidence="11 12">
    <name type="scientific">Mesorhizobium australicum</name>
    <dbReference type="NCBI Taxonomy" id="536018"/>
    <lineage>
        <taxon>Bacteria</taxon>
        <taxon>Pseudomonadati</taxon>
        <taxon>Pseudomonadota</taxon>
        <taxon>Alphaproteobacteria</taxon>
        <taxon>Hyphomicrobiales</taxon>
        <taxon>Phyllobacteriaceae</taxon>
        <taxon>Mesorhizobium</taxon>
    </lineage>
</organism>
<protein>
    <recommendedName>
        <fullName evidence="9">Multidrug-efflux transporter</fullName>
    </recommendedName>
</protein>
<dbReference type="GO" id="GO:0006811">
    <property type="term" value="P:monoatomic ion transport"/>
    <property type="evidence" value="ECO:0007669"/>
    <property type="project" value="UniProtKB-KW"/>
</dbReference>
<evidence type="ECO:0000256" key="5">
    <source>
        <dbReference type="ARBA" id="ARBA00022692"/>
    </source>
</evidence>
<sequence>MSTLVLEGRAARAAWMEEIRATLWLAWPMVLTNVAQTAMTATDIMMMGRLGANTVAAGALGANLYFAPLMFGLGLMLATSPMIASELGRRRHSVRDIRRTVRQGLWSAFAVSVPMWAILWNAEGILLAMGQQPDLSAAAGEYMRTLMWGILPFYGYVVLRSFISALERPGWALAIVFAAVGFNVLANWCLMFGHLGFPAMGLAGSGLATTLSNLLMFLGLAGVVSYDRTFGRYRLFGRFWRADWPRFRALWRLGLPIAAMVAFEVTIFNVSAFLMGLINAPSLAAHAIALQIASISFMVPLGLGQAVTVRVGRAYGAGDAGGVTRAGWTAYSLSLAFMSVMALTMFTFPRELIGLFLDVNDPANTAVIAIGVSFLAYAALFQIVDGAQAVGSGMLRGLHDTTVPMIFAGIGYWGIGLPLGALLAFRYGFGGVGIWIGLSTGLAAVALLLLMRWLMRMPPPARRVAA</sequence>
<accession>A0A1X7PCM0</accession>
<proteinExistence type="predicted"/>
<dbReference type="GO" id="GO:0042910">
    <property type="term" value="F:xenobiotic transmembrane transporter activity"/>
    <property type="evidence" value="ECO:0007669"/>
    <property type="project" value="InterPro"/>
</dbReference>
<dbReference type="EMBL" id="FXBL01000004">
    <property type="protein sequence ID" value="SMH48460.1"/>
    <property type="molecule type" value="Genomic_DNA"/>
</dbReference>
<evidence type="ECO:0000256" key="9">
    <source>
        <dbReference type="ARBA" id="ARBA00031636"/>
    </source>
</evidence>
<evidence type="ECO:0000256" key="10">
    <source>
        <dbReference type="SAM" id="Phobius"/>
    </source>
</evidence>
<dbReference type="InterPro" id="IPR050222">
    <property type="entry name" value="MATE_MdtK"/>
</dbReference>
<dbReference type="OrthoDB" id="9780160at2"/>
<dbReference type="CDD" id="cd13131">
    <property type="entry name" value="MATE_NorM_like"/>
    <property type="match status" value="1"/>
</dbReference>
<feature type="transmembrane region" description="Helical" evidence="10">
    <location>
        <begin position="249"/>
        <end position="278"/>
    </location>
</feature>
<dbReference type="RefSeq" id="WP_085465513.1">
    <property type="nucleotide sequence ID" value="NZ_FXBL01000004.1"/>
</dbReference>
<feature type="transmembrane region" description="Helical" evidence="10">
    <location>
        <begin position="207"/>
        <end position="228"/>
    </location>
</feature>
<comment type="subcellular location">
    <subcellularLocation>
        <location evidence="1">Cell inner membrane</location>
        <topology evidence="1">Multi-pass membrane protein</topology>
    </subcellularLocation>
</comment>
<gene>
    <name evidence="11" type="ORF">SAMN02982922_3725</name>
</gene>
<evidence type="ECO:0000313" key="11">
    <source>
        <dbReference type="EMBL" id="SMH48460.1"/>
    </source>
</evidence>
<name>A0A1X7PCM0_9HYPH</name>
<feature type="transmembrane region" description="Helical" evidence="10">
    <location>
        <begin position="328"/>
        <end position="346"/>
    </location>
</feature>
<dbReference type="AlphaFoldDB" id="A0A1X7PCM0"/>
<dbReference type="GO" id="GO:0015297">
    <property type="term" value="F:antiporter activity"/>
    <property type="evidence" value="ECO:0007669"/>
    <property type="project" value="UniProtKB-KW"/>
</dbReference>
<evidence type="ECO:0000256" key="1">
    <source>
        <dbReference type="ARBA" id="ARBA00004429"/>
    </source>
</evidence>
<dbReference type="GO" id="GO:0005886">
    <property type="term" value="C:plasma membrane"/>
    <property type="evidence" value="ECO:0007669"/>
    <property type="project" value="UniProtKB-SubCell"/>
</dbReference>
<feature type="transmembrane region" description="Helical" evidence="10">
    <location>
        <begin position="284"/>
        <end position="307"/>
    </location>
</feature>
<evidence type="ECO:0000256" key="8">
    <source>
        <dbReference type="ARBA" id="ARBA00023136"/>
    </source>
</evidence>
<evidence type="ECO:0000256" key="2">
    <source>
        <dbReference type="ARBA" id="ARBA00022448"/>
    </source>
</evidence>
<reference evidence="11 12" key="1">
    <citation type="submission" date="2017-04" db="EMBL/GenBank/DDBJ databases">
        <authorList>
            <person name="Afonso C.L."/>
            <person name="Miller P.J."/>
            <person name="Scott M.A."/>
            <person name="Spackman E."/>
            <person name="Goraichik I."/>
            <person name="Dimitrov K.M."/>
            <person name="Suarez D.L."/>
            <person name="Swayne D.E."/>
        </authorList>
    </citation>
    <scope>NUCLEOTIDE SEQUENCE [LARGE SCALE GENOMIC DNA]</scope>
    <source>
        <strain evidence="11 12">B5P</strain>
    </source>
</reference>
<evidence type="ECO:0000256" key="3">
    <source>
        <dbReference type="ARBA" id="ARBA00022449"/>
    </source>
</evidence>
<feature type="transmembrane region" description="Helical" evidence="10">
    <location>
        <begin position="105"/>
        <end position="122"/>
    </location>
</feature>
<dbReference type="NCBIfam" id="TIGR00797">
    <property type="entry name" value="matE"/>
    <property type="match status" value="1"/>
</dbReference>
<keyword evidence="5 10" id="KW-0812">Transmembrane</keyword>
<feature type="transmembrane region" description="Helical" evidence="10">
    <location>
        <begin position="142"/>
        <end position="159"/>
    </location>
</feature>
<feature type="transmembrane region" description="Helical" evidence="10">
    <location>
        <begin position="64"/>
        <end position="84"/>
    </location>
</feature>